<organism evidence="1">
    <name type="scientific">Pseudomonas syringae pv. syringae</name>
    <dbReference type="NCBI Taxonomy" id="321"/>
    <lineage>
        <taxon>Bacteria</taxon>
        <taxon>Pseudomonadati</taxon>
        <taxon>Pseudomonadota</taxon>
        <taxon>Gammaproteobacteria</taxon>
        <taxon>Pseudomonadales</taxon>
        <taxon>Pseudomonadaceae</taxon>
        <taxon>Pseudomonas</taxon>
        <taxon>Pseudomonas syringae</taxon>
    </lineage>
</organism>
<keyword evidence="1" id="KW-0614">Plasmid</keyword>
<protein>
    <submittedName>
        <fullName evidence="1">Uncharacterized protein</fullName>
    </submittedName>
</protein>
<dbReference type="RefSeq" id="WP_172689501.1">
    <property type="nucleotide sequence ID" value="NZ_JAJPOC010000019.1"/>
</dbReference>
<dbReference type="AlphaFoldDB" id="A0A1S6YBB4"/>
<name>A0A1S6YBB4_PSESY</name>
<reference evidence="1" key="1">
    <citation type="submission" date="2016-12" db="EMBL/GenBank/DDBJ databases">
        <title>Complete sequence and comparative genomic analysis of eight native Pseudomonas syringae plasmids belonging to the pPT23A family.</title>
        <authorList>
            <person name="Gutierrez-Barranquero J.A."/>
        </authorList>
    </citation>
    <scope>NUCLEOTIDE SEQUENCE</scope>
    <source>
        <strain evidence="1">UMAF1029</strain>
        <plasmid evidence="1">pPs1029</plasmid>
    </source>
</reference>
<proteinExistence type="predicted"/>
<dbReference type="EMBL" id="KY362371">
    <property type="protein sequence ID" value="AQX42130.1"/>
    <property type="molecule type" value="Genomic_DNA"/>
</dbReference>
<geneLocation type="plasmid" evidence="1">
    <name>pPs1029</name>
</geneLocation>
<evidence type="ECO:0000313" key="1">
    <source>
        <dbReference type="EMBL" id="AQX42130.1"/>
    </source>
</evidence>
<accession>A0A1S6YBB4</accession>
<sequence>MDELLNSSDGLHTEILVVLQDTKAFPVIRHEVALVACGMALEHALSLRLLVRAHYLQKNQNGNVLTQNADQVLVGIITQSDLIKTRYPALNN</sequence>